<dbReference type="AlphaFoldDB" id="A0A0C3DW40"/>
<evidence type="ECO:0008006" key="3">
    <source>
        <dbReference type="Google" id="ProtNLM"/>
    </source>
</evidence>
<accession>A0A0C3DW40</accession>
<dbReference type="PANTHER" id="PTHR47657">
    <property type="entry name" value="STEROL REGULATORY ELEMENT-BINDING PROTEIN ECM22"/>
    <property type="match status" value="1"/>
</dbReference>
<dbReference type="EMBL" id="KN832871">
    <property type="protein sequence ID" value="KIN06308.1"/>
    <property type="molecule type" value="Genomic_DNA"/>
</dbReference>
<reference evidence="2" key="2">
    <citation type="submission" date="2015-01" db="EMBL/GenBank/DDBJ databases">
        <title>Evolutionary Origins and Diversification of the Mycorrhizal Mutualists.</title>
        <authorList>
            <consortium name="DOE Joint Genome Institute"/>
            <consortium name="Mycorrhizal Genomics Consortium"/>
            <person name="Kohler A."/>
            <person name="Kuo A."/>
            <person name="Nagy L.G."/>
            <person name="Floudas D."/>
            <person name="Copeland A."/>
            <person name="Barry K.W."/>
            <person name="Cichocki N."/>
            <person name="Veneault-Fourrey C."/>
            <person name="LaButti K."/>
            <person name="Lindquist E.A."/>
            <person name="Lipzen A."/>
            <person name="Lundell T."/>
            <person name="Morin E."/>
            <person name="Murat C."/>
            <person name="Riley R."/>
            <person name="Ohm R."/>
            <person name="Sun H."/>
            <person name="Tunlid A."/>
            <person name="Henrissat B."/>
            <person name="Grigoriev I.V."/>
            <person name="Hibbett D.S."/>
            <person name="Martin F."/>
        </authorList>
    </citation>
    <scope>NUCLEOTIDE SEQUENCE [LARGE SCALE GENOMIC DNA]</scope>
    <source>
        <strain evidence="2">Zn</strain>
    </source>
</reference>
<dbReference type="Proteomes" id="UP000054321">
    <property type="component" value="Unassembled WGS sequence"/>
</dbReference>
<organism evidence="1 2">
    <name type="scientific">Oidiodendron maius (strain Zn)</name>
    <dbReference type="NCBI Taxonomy" id="913774"/>
    <lineage>
        <taxon>Eukaryota</taxon>
        <taxon>Fungi</taxon>
        <taxon>Dikarya</taxon>
        <taxon>Ascomycota</taxon>
        <taxon>Pezizomycotina</taxon>
        <taxon>Leotiomycetes</taxon>
        <taxon>Leotiomycetes incertae sedis</taxon>
        <taxon>Myxotrichaceae</taxon>
        <taxon>Oidiodendron</taxon>
    </lineage>
</organism>
<evidence type="ECO:0000313" key="2">
    <source>
        <dbReference type="Proteomes" id="UP000054321"/>
    </source>
</evidence>
<evidence type="ECO:0000313" key="1">
    <source>
        <dbReference type="EMBL" id="KIN06308.1"/>
    </source>
</evidence>
<protein>
    <recommendedName>
        <fullName evidence="3">C6 zinc finger protein</fullName>
    </recommendedName>
</protein>
<sequence>MRHSVECDILLTSANAVASPGGISIETGQSRSVGSDAVQASRGQDPSLQVGQHWQQAPALDVSDLELLHNFCTSTCYTLQSNPTLKTLWRISAPQLGFAYDFVMRGILSLSALHLAHSRPDQRQEYISKAMQHNHAGLMTMTAVLPNINQKNCSAVYLFSVITFILTLASPRKPGDLLIMGQSGIAEWLTLFRGVHAIVKSFHDELQSGVLGPMFSVGSRRSQLRDAHANELGPAEEDHHLGQLQCVIQQSVTDLHLLTIYMAAIVELRKSFAVAYSEEIAALESSDVFIFLFRVSEEYLNLLKDRTQESLAIFAYFCIITKRIENHWWSQGWSDHLMSQIHDLLDEEHRLWIRWPMEEIGWLPSRGA</sequence>
<keyword evidence="2" id="KW-1185">Reference proteome</keyword>
<dbReference type="HOGENOM" id="CLU_024934_0_2_1"/>
<reference evidence="1 2" key="1">
    <citation type="submission" date="2014-04" db="EMBL/GenBank/DDBJ databases">
        <authorList>
            <consortium name="DOE Joint Genome Institute"/>
            <person name="Kuo A."/>
            <person name="Martino E."/>
            <person name="Perotto S."/>
            <person name="Kohler A."/>
            <person name="Nagy L.G."/>
            <person name="Floudas D."/>
            <person name="Copeland A."/>
            <person name="Barry K.W."/>
            <person name="Cichocki N."/>
            <person name="Veneault-Fourrey C."/>
            <person name="LaButti K."/>
            <person name="Lindquist E.A."/>
            <person name="Lipzen A."/>
            <person name="Lundell T."/>
            <person name="Morin E."/>
            <person name="Murat C."/>
            <person name="Sun H."/>
            <person name="Tunlid A."/>
            <person name="Henrissat B."/>
            <person name="Grigoriev I.V."/>
            <person name="Hibbett D.S."/>
            <person name="Martin F."/>
            <person name="Nordberg H.P."/>
            <person name="Cantor M.N."/>
            <person name="Hua S.X."/>
        </authorList>
    </citation>
    <scope>NUCLEOTIDE SEQUENCE [LARGE SCALE GENOMIC DNA]</scope>
    <source>
        <strain evidence="1 2">Zn</strain>
    </source>
</reference>
<dbReference type="OrthoDB" id="416217at2759"/>
<dbReference type="PANTHER" id="PTHR47657:SF7">
    <property type="entry name" value="STEROL REGULATORY ELEMENT-BINDING PROTEIN ECM22"/>
    <property type="match status" value="1"/>
</dbReference>
<dbReference type="GO" id="GO:0000981">
    <property type="term" value="F:DNA-binding transcription factor activity, RNA polymerase II-specific"/>
    <property type="evidence" value="ECO:0007669"/>
    <property type="project" value="TreeGrafter"/>
</dbReference>
<name>A0A0C3DW40_OIDMZ</name>
<dbReference type="STRING" id="913774.A0A0C3DW40"/>
<gene>
    <name evidence="1" type="ORF">OIDMADRAFT_190387</name>
</gene>
<dbReference type="InParanoid" id="A0A0C3DW40"/>
<proteinExistence type="predicted"/>
<dbReference type="InterPro" id="IPR052400">
    <property type="entry name" value="Zn2-C6_fungal_TF"/>
</dbReference>